<evidence type="ECO:0000256" key="3">
    <source>
        <dbReference type="ARBA" id="ARBA00022989"/>
    </source>
</evidence>
<feature type="transmembrane region" description="Helical" evidence="5">
    <location>
        <begin position="76"/>
        <end position="95"/>
    </location>
</feature>
<evidence type="ECO:0000313" key="8">
    <source>
        <dbReference type="Proteomes" id="UP000681356"/>
    </source>
</evidence>
<dbReference type="AlphaFoldDB" id="A0A8J7WBC2"/>
<dbReference type="PANTHER" id="PTHR10846:SF8">
    <property type="entry name" value="INNER MEMBRANE PROTEIN YRBG"/>
    <property type="match status" value="1"/>
</dbReference>
<name>A0A8J7WBC2_9RHOB</name>
<comment type="subcellular location">
    <subcellularLocation>
        <location evidence="1">Membrane</location>
        <topology evidence="1">Multi-pass membrane protein</topology>
    </subcellularLocation>
</comment>
<dbReference type="EMBL" id="JAGTUU010000001">
    <property type="protein sequence ID" value="MBS0122571.1"/>
    <property type="molecule type" value="Genomic_DNA"/>
</dbReference>
<proteinExistence type="predicted"/>
<organism evidence="7 8">
    <name type="scientific">Thetidibacter halocola</name>
    <dbReference type="NCBI Taxonomy" id="2827239"/>
    <lineage>
        <taxon>Bacteria</taxon>
        <taxon>Pseudomonadati</taxon>
        <taxon>Pseudomonadota</taxon>
        <taxon>Alphaproteobacteria</taxon>
        <taxon>Rhodobacterales</taxon>
        <taxon>Roseobacteraceae</taxon>
        <taxon>Thetidibacter</taxon>
    </lineage>
</organism>
<evidence type="ECO:0000259" key="6">
    <source>
        <dbReference type="Pfam" id="PF01699"/>
    </source>
</evidence>
<evidence type="ECO:0000256" key="5">
    <source>
        <dbReference type="SAM" id="Phobius"/>
    </source>
</evidence>
<dbReference type="PANTHER" id="PTHR10846">
    <property type="entry name" value="SODIUM/POTASSIUM/CALCIUM EXCHANGER"/>
    <property type="match status" value="1"/>
</dbReference>
<dbReference type="GO" id="GO:0005886">
    <property type="term" value="C:plasma membrane"/>
    <property type="evidence" value="ECO:0007669"/>
    <property type="project" value="TreeGrafter"/>
</dbReference>
<feature type="transmembrane region" description="Helical" evidence="5">
    <location>
        <begin position="102"/>
        <end position="119"/>
    </location>
</feature>
<feature type="transmembrane region" description="Helical" evidence="5">
    <location>
        <begin position="125"/>
        <end position="142"/>
    </location>
</feature>
<dbReference type="Pfam" id="PF01699">
    <property type="entry name" value="Na_Ca_ex"/>
    <property type="match status" value="2"/>
</dbReference>
<protein>
    <submittedName>
        <fullName evidence="7">Calcium/sodium antiporter</fullName>
    </submittedName>
</protein>
<feature type="transmembrane region" description="Helical" evidence="5">
    <location>
        <begin position="257"/>
        <end position="276"/>
    </location>
</feature>
<dbReference type="Gene3D" id="1.20.1420.30">
    <property type="entry name" value="NCX, central ion-binding region"/>
    <property type="match status" value="1"/>
</dbReference>
<comment type="caution">
    <text evidence="7">The sequence shown here is derived from an EMBL/GenBank/DDBJ whole genome shotgun (WGS) entry which is preliminary data.</text>
</comment>
<dbReference type="NCBIfam" id="TIGR00367">
    <property type="entry name" value="calcium/sodium antiporter"/>
    <property type="match status" value="1"/>
</dbReference>
<keyword evidence="8" id="KW-1185">Reference proteome</keyword>
<dbReference type="Gene3D" id="6.10.280.80">
    <property type="entry name" value="NCX, peripheral helical region"/>
    <property type="match status" value="1"/>
</dbReference>
<reference evidence="7" key="1">
    <citation type="submission" date="2021-04" db="EMBL/GenBank/DDBJ databases">
        <authorList>
            <person name="Yoon J."/>
        </authorList>
    </citation>
    <scope>NUCLEOTIDE SEQUENCE</scope>
    <source>
        <strain evidence="7">KMU-90</strain>
    </source>
</reference>
<gene>
    <name evidence="7" type="ORF">KB874_00365</name>
</gene>
<evidence type="ECO:0000256" key="1">
    <source>
        <dbReference type="ARBA" id="ARBA00004141"/>
    </source>
</evidence>
<evidence type="ECO:0000256" key="2">
    <source>
        <dbReference type="ARBA" id="ARBA00022692"/>
    </source>
</evidence>
<keyword evidence="2 5" id="KW-0812">Transmembrane</keyword>
<feature type="transmembrane region" description="Helical" evidence="5">
    <location>
        <begin position="288"/>
        <end position="305"/>
    </location>
</feature>
<dbReference type="InterPro" id="IPR004837">
    <property type="entry name" value="NaCa_Exmemb"/>
</dbReference>
<keyword evidence="4 5" id="KW-0472">Membrane</keyword>
<evidence type="ECO:0000256" key="4">
    <source>
        <dbReference type="ARBA" id="ARBA00023136"/>
    </source>
</evidence>
<feature type="domain" description="Sodium/calcium exchanger membrane region" evidence="6">
    <location>
        <begin position="3"/>
        <end position="140"/>
    </location>
</feature>
<sequence length="306" mass="30742">MDILYVALGLILLVAGGDALVSGAVGVAQRLRLSPLVIGVTLVGFGTSLPELLTSLQAAWRGSPGIALGNVVGSNIANVLLIGGVAATMVAIPVARGTLRRDGVWMLAASLAALALTRLETPGPLLGGALMLGLAAYLLHALRSGERGPELPESAPSVGPNVLRLVLGLGATIGGAALLVEGASALARDAGLSEALIGLTLVAVGTSLPELATSVVAARRGEGALALGNILGSNIFNILGILGATALLAPLPIDPVIAGFDIWVMLAAAVLLVVLARTGRTLARWEGLLLLALYAVYIGWLARGVL</sequence>
<accession>A0A8J7WBC2</accession>
<feature type="transmembrane region" description="Helical" evidence="5">
    <location>
        <begin position="195"/>
        <end position="218"/>
    </location>
</feature>
<feature type="transmembrane region" description="Helical" evidence="5">
    <location>
        <begin position="162"/>
        <end position="183"/>
    </location>
</feature>
<keyword evidence="3 5" id="KW-1133">Transmembrane helix</keyword>
<dbReference type="InterPro" id="IPR044880">
    <property type="entry name" value="NCX_ion-bd_dom_sf"/>
</dbReference>
<dbReference type="InterPro" id="IPR004481">
    <property type="entry name" value="K/Na/Ca-exchanger"/>
</dbReference>
<feature type="domain" description="Sodium/calcium exchanger membrane region" evidence="6">
    <location>
        <begin position="163"/>
        <end position="300"/>
    </location>
</feature>
<evidence type="ECO:0000313" key="7">
    <source>
        <dbReference type="EMBL" id="MBS0122571.1"/>
    </source>
</evidence>
<dbReference type="GO" id="GO:0005262">
    <property type="term" value="F:calcium channel activity"/>
    <property type="evidence" value="ECO:0007669"/>
    <property type="project" value="TreeGrafter"/>
</dbReference>
<dbReference type="Proteomes" id="UP000681356">
    <property type="component" value="Unassembled WGS sequence"/>
</dbReference>
<feature type="transmembrane region" description="Helical" evidence="5">
    <location>
        <begin position="230"/>
        <end position="251"/>
    </location>
</feature>
<dbReference type="GO" id="GO:0008273">
    <property type="term" value="F:calcium, potassium:sodium antiporter activity"/>
    <property type="evidence" value="ECO:0007669"/>
    <property type="project" value="TreeGrafter"/>
</dbReference>
<dbReference type="GO" id="GO:0006874">
    <property type="term" value="P:intracellular calcium ion homeostasis"/>
    <property type="evidence" value="ECO:0007669"/>
    <property type="project" value="TreeGrafter"/>
</dbReference>
<dbReference type="RefSeq" id="WP_212534552.1">
    <property type="nucleotide sequence ID" value="NZ_JAGTUU010000001.1"/>
</dbReference>